<sequence length="116" mass="13079">MQERELFVVLTNAIDGREVEFNRWYDEVHVPAVLNIAGVLSAQRYSLRKLGRPELAPNPGSHRYLTIYEVDRDGNLVCADLIAQSLSGAMDLSESFDLTTASMDSWQPIGSEHRRT</sequence>
<dbReference type="OrthoDB" id="3481501at2"/>
<proteinExistence type="predicted"/>
<gene>
    <name evidence="1" type="ORF">AELLOGFF_02104</name>
</gene>
<reference evidence="1 2" key="1">
    <citation type="submission" date="2019-11" db="EMBL/GenBank/DDBJ databases">
        <authorList>
            <person name="Holert J."/>
        </authorList>
    </citation>
    <scope>NUCLEOTIDE SEQUENCE [LARGE SCALE GENOMIC DNA]</scope>
    <source>
        <strain evidence="1">BC8_1</strain>
    </source>
</reference>
<accession>A0A5S9R987</accession>
<protein>
    <recommendedName>
        <fullName evidence="3">EthD domain-containing protein</fullName>
    </recommendedName>
</protein>
<dbReference type="Proteomes" id="UP000430146">
    <property type="component" value="Unassembled WGS sequence"/>
</dbReference>
<organism evidence="1 2">
    <name type="scientific">Mycolicibacterium vanbaalenii</name>
    <name type="common">Mycobacterium vanbaalenii</name>
    <dbReference type="NCBI Taxonomy" id="110539"/>
    <lineage>
        <taxon>Bacteria</taxon>
        <taxon>Bacillati</taxon>
        <taxon>Actinomycetota</taxon>
        <taxon>Actinomycetes</taxon>
        <taxon>Mycobacteriales</taxon>
        <taxon>Mycobacteriaceae</taxon>
        <taxon>Mycolicibacterium</taxon>
    </lineage>
</organism>
<evidence type="ECO:0008006" key="3">
    <source>
        <dbReference type="Google" id="ProtNLM"/>
    </source>
</evidence>
<evidence type="ECO:0000313" key="2">
    <source>
        <dbReference type="Proteomes" id="UP000430146"/>
    </source>
</evidence>
<dbReference type="EMBL" id="CACSIP010000067">
    <property type="protein sequence ID" value="CAA0136676.1"/>
    <property type="molecule type" value="Genomic_DNA"/>
</dbReference>
<dbReference type="AlphaFoldDB" id="A0A5S9R987"/>
<evidence type="ECO:0000313" key="1">
    <source>
        <dbReference type="EMBL" id="CAA0136676.1"/>
    </source>
</evidence>
<keyword evidence="2" id="KW-1185">Reference proteome</keyword>
<dbReference type="RefSeq" id="WP_159235184.1">
    <property type="nucleotide sequence ID" value="NZ_CACSIP010000067.1"/>
</dbReference>
<name>A0A5S9R987_MYCVN</name>